<dbReference type="GeneID" id="115886492"/>
<accession>A0A6J2YDT4</accession>
<dbReference type="OrthoDB" id="6753773at2759"/>
<dbReference type="AlphaFoldDB" id="A0A6J2YDT4"/>
<reference evidence="3" key="1">
    <citation type="submission" date="2025-08" db="UniProtKB">
        <authorList>
            <consortium name="RefSeq"/>
        </authorList>
    </citation>
    <scope>IDENTIFICATION</scope>
    <source>
        <tissue evidence="3">Gonads</tissue>
    </source>
</reference>
<feature type="region of interest" description="Disordered" evidence="1">
    <location>
        <begin position="206"/>
        <end position="286"/>
    </location>
</feature>
<evidence type="ECO:0000256" key="1">
    <source>
        <dbReference type="SAM" id="MobiDB-lite"/>
    </source>
</evidence>
<sequence length="430" mass="49422">MNEPETQLRSSNLTDDSTPEQPPPTEKHSSLLKVRKKGDRIYQLDDENLTVLKDPQFHSASESSEVDLDKVSSGESLYKTISFENSLTKEETEKCVQFWRSVIERNLEPIKCSVIERINEKTAETKIEKDKKTTRKKNKKKESENELGKLVAKKSVWWDILEELQKKKLHETKLMIEKRCRFCHYISGEYEQDPAVMDSEKQIKDLDNWTPTVPAESRSERKSRGSLKSGSSRSSRASRASRKPSRKASRKSDMIPNLKQQQPRKSSSFKVKDEPPEKIPEEPTDLEDLILLSKEDAKSIEFVNVVEQKKEDGVYSMWRTNQIPPCECDKEKCDCNENPAIVEMTNSMLEIKVLERVADASQVLPILAPEIEKEKSIKSTEEITAKPEASSVIPGEKIESSSVMPEEKRLIMDENCHCDPKNCRCCYQEY</sequence>
<name>A0A6J2YDT4_SITOR</name>
<dbReference type="KEGG" id="soy:115886492"/>
<dbReference type="InParanoid" id="A0A6J2YDT4"/>
<feature type="region of interest" description="Disordered" evidence="1">
    <location>
        <begin position="1"/>
        <end position="34"/>
    </location>
</feature>
<keyword evidence="2" id="KW-1185">Reference proteome</keyword>
<feature type="compositionally biased region" description="Polar residues" evidence="1">
    <location>
        <begin position="258"/>
        <end position="269"/>
    </location>
</feature>
<organism evidence="2 3">
    <name type="scientific">Sitophilus oryzae</name>
    <name type="common">Rice weevil</name>
    <name type="synonym">Curculio oryzae</name>
    <dbReference type="NCBI Taxonomy" id="7048"/>
    <lineage>
        <taxon>Eukaryota</taxon>
        <taxon>Metazoa</taxon>
        <taxon>Ecdysozoa</taxon>
        <taxon>Arthropoda</taxon>
        <taxon>Hexapoda</taxon>
        <taxon>Insecta</taxon>
        <taxon>Pterygota</taxon>
        <taxon>Neoptera</taxon>
        <taxon>Endopterygota</taxon>
        <taxon>Coleoptera</taxon>
        <taxon>Polyphaga</taxon>
        <taxon>Cucujiformia</taxon>
        <taxon>Curculionidae</taxon>
        <taxon>Dryophthorinae</taxon>
        <taxon>Sitophilus</taxon>
    </lineage>
</organism>
<feature type="compositionally biased region" description="Low complexity" evidence="1">
    <location>
        <begin position="226"/>
        <end position="238"/>
    </location>
</feature>
<protein>
    <submittedName>
        <fullName evidence="3">Uncharacterized protein LOC115886492</fullName>
    </submittedName>
</protein>
<feature type="compositionally biased region" description="Polar residues" evidence="1">
    <location>
        <begin position="1"/>
        <end position="16"/>
    </location>
</feature>
<feature type="compositionally biased region" description="Basic and acidic residues" evidence="1">
    <location>
        <begin position="270"/>
        <end position="281"/>
    </location>
</feature>
<evidence type="ECO:0000313" key="3">
    <source>
        <dbReference type="RefSeq" id="XP_030761526.1"/>
    </source>
</evidence>
<dbReference type="RefSeq" id="XP_030761526.1">
    <property type="nucleotide sequence ID" value="XM_030905666.1"/>
</dbReference>
<dbReference type="Proteomes" id="UP000504635">
    <property type="component" value="Unplaced"/>
</dbReference>
<proteinExistence type="predicted"/>
<gene>
    <name evidence="3" type="primary">LOC115886492</name>
</gene>
<feature type="compositionally biased region" description="Basic residues" evidence="1">
    <location>
        <begin position="239"/>
        <end position="249"/>
    </location>
</feature>
<evidence type="ECO:0000313" key="2">
    <source>
        <dbReference type="Proteomes" id="UP000504635"/>
    </source>
</evidence>